<dbReference type="Proteomes" id="UP000249890">
    <property type="component" value="Chromosome"/>
</dbReference>
<evidence type="ECO:0000313" key="2">
    <source>
        <dbReference type="Proteomes" id="UP000249890"/>
    </source>
</evidence>
<name>A0A2Z2K7U4_9BACL</name>
<keyword evidence="2" id="KW-1185">Reference proteome</keyword>
<dbReference type="AlphaFoldDB" id="A0A2Z2K7U4"/>
<sequence>MQIPMGDNRRVDFYGNAKDGVYVELVDDNGITFVSREIDEDERLLLIETLTRVDNGRSV</sequence>
<proteinExistence type="predicted"/>
<protein>
    <submittedName>
        <fullName evidence="1">Uncharacterized protein</fullName>
    </submittedName>
</protein>
<gene>
    <name evidence="1" type="ORF">B9T62_18540</name>
</gene>
<dbReference type="KEGG" id="pdh:B9T62_18540"/>
<dbReference type="EMBL" id="CP021780">
    <property type="protein sequence ID" value="ASA22606.1"/>
    <property type="molecule type" value="Genomic_DNA"/>
</dbReference>
<organism evidence="1 2">
    <name type="scientific">Paenibacillus donghaensis</name>
    <dbReference type="NCBI Taxonomy" id="414771"/>
    <lineage>
        <taxon>Bacteria</taxon>
        <taxon>Bacillati</taxon>
        <taxon>Bacillota</taxon>
        <taxon>Bacilli</taxon>
        <taxon>Bacillales</taxon>
        <taxon>Paenibacillaceae</taxon>
        <taxon>Paenibacillus</taxon>
    </lineage>
</organism>
<accession>A0A2Z2K7U4</accession>
<dbReference type="RefSeq" id="WP_087916604.1">
    <property type="nucleotide sequence ID" value="NZ_CP021780.1"/>
</dbReference>
<dbReference type="OrthoDB" id="9916915at2"/>
<evidence type="ECO:0000313" key="1">
    <source>
        <dbReference type="EMBL" id="ASA22606.1"/>
    </source>
</evidence>
<reference evidence="1 2" key="1">
    <citation type="submission" date="2017-06" db="EMBL/GenBank/DDBJ databases">
        <title>Complete genome sequence of Paenibacillus donghaensis KCTC 13049T isolated from East Sea sediment, South Korea.</title>
        <authorList>
            <person name="Jung B.K."/>
            <person name="Hong S.-J."/>
            <person name="Shin J.-H."/>
        </authorList>
    </citation>
    <scope>NUCLEOTIDE SEQUENCE [LARGE SCALE GENOMIC DNA]</scope>
    <source>
        <strain evidence="1 2">KCTC 13049</strain>
    </source>
</reference>